<dbReference type="InterPro" id="IPR038718">
    <property type="entry name" value="SNF2-like_sf"/>
</dbReference>
<dbReference type="Gene3D" id="3.40.50.10810">
    <property type="entry name" value="Tandem AAA-ATPase domain"/>
    <property type="match status" value="1"/>
</dbReference>
<protein>
    <submittedName>
        <fullName evidence="1">Uncharacterized protein</fullName>
    </submittedName>
</protein>
<accession>A0A9Q3JBI5</accession>
<reference evidence="1" key="1">
    <citation type="submission" date="2021-03" db="EMBL/GenBank/DDBJ databases">
        <title>Draft genome sequence of rust myrtle Austropuccinia psidii MF-1, a brazilian biotype.</title>
        <authorList>
            <person name="Quecine M.C."/>
            <person name="Pachon D.M.R."/>
            <person name="Bonatelli M.L."/>
            <person name="Correr F.H."/>
            <person name="Franceschini L.M."/>
            <person name="Leite T.F."/>
            <person name="Margarido G.R.A."/>
            <person name="Almeida C.A."/>
            <person name="Ferrarezi J.A."/>
            <person name="Labate C.A."/>
        </authorList>
    </citation>
    <scope>NUCLEOTIDE SEQUENCE</scope>
    <source>
        <strain evidence="1">MF-1</strain>
    </source>
</reference>
<gene>
    <name evidence="1" type="ORF">O181_099770</name>
</gene>
<organism evidence="1 2">
    <name type="scientific">Austropuccinia psidii MF-1</name>
    <dbReference type="NCBI Taxonomy" id="1389203"/>
    <lineage>
        <taxon>Eukaryota</taxon>
        <taxon>Fungi</taxon>
        <taxon>Dikarya</taxon>
        <taxon>Basidiomycota</taxon>
        <taxon>Pucciniomycotina</taxon>
        <taxon>Pucciniomycetes</taxon>
        <taxon>Pucciniales</taxon>
        <taxon>Sphaerophragmiaceae</taxon>
        <taxon>Austropuccinia</taxon>
    </lineage>
</organism>
<name>A0A9Q3JBI5_9BASI</name>
<sequence>MSTLYSHISRFKLNASFISCCFTIDFQAKTDTINQWIRPPHAIIQTPLLLHQKTGLAFVCDREIPNGQSARNLWATSPPGSTFNDGTSLQTRLLAHLNPFRPIPLYWYLQGADDCKPPGALHAKIYHGPTHNSLSKAEILKYDIIITSDNTITQEFKQTNTSTSFIFQINWHYIILDEAQ</sequence>
<proteinExistence type="predicted"/>
<evidence type="ECO:0000313" key="1">
    <source>
        <dbReference type="EMBL" id="MBW0560055.1"/>
    </source>
</evidence>
<dbReference type="OrthoDB" id="448448at2759"/>
<dbReference type="EMBL" id="AVOT02069046">
    <property type="protein sequence ID" value="MBW0560055.1"/>
    <property type="molecule type" value="Genomic_DNA"/>
</dbReference>
<dbReference type="Proteomes" id="UP000765509">
    <property type="component" value="Unassembled WGS sequence"/>
</dbReference>
<keyword evidence="2" id="KW-1185">Reference proteome</keyword>
<dbReference type="AlphaFoldDB" id="A0A9Q3JBI5"/>
<comment type="caution">
    <text evidence="1">The sequence shown here is derived from an EMBL/GenBank/DDBJ whole genome shotgun (WGS) entry which is preliminary data.</text>
</comment>
<evidence type="ECO:0000313" key="2">
    <source>
        <dbReference type="Proteomes" id="UP000765509"/>
    </source>
</evidence>